<dbReference type="Pfam" id="PF24883">
    <property type="entry name" value="NPHP3_N"/>
    <property type="match status" value="1"/>
</dbReference>
<dbReference type="SMART" id="SM00248">
    <property type="entry name" value="ANK"/>
    <property type="match status" value="2"/>
</dbReference>
<evidence type="ECO:0000256" key="1">
    <source>
        <dbReference type="ARBA" id="ARBA00022737"/>
    </source>
</evidence>
<dbReference type="OrthoDB" id="7464126at2759"/>
<reference evidence="6" key="2">
    <citation type="submission" date="2015-01" db="EMBL/GenBank/DDBJ databases">
        <title>Evolutionary Origins and Diversification of the Mycorrhizal Mutualists.</title>
        <authorList>
            <consortium name="DOE Joint Genome Institute"/>
            <consortium name="Mycorrhizal Genomics Consortium"/>
            <person name="Kohler A."/>
            <person name="Kuo A."/>
            <person name="Nagy L.G."/>
            <person name="Floudas D."/>
            <person name="Copeland A."/>
            <person name="Barry K.W."/>
            <person name="Cichocki N."/>
            <person name="Veneault-Fourrey C."/>
            <person name="LaButti K."/>
            <person name="Lindquist E.A."/>
            <person name="Lipzen A."/>
            <person name="Lundell T."/>
            <person name="Morin E."/>
            <person name="Murat C."/>
            <person name="Riley R."/>
            <person name="Ohm R."/>
            <person name="Sun H."/>
            <person name="Tunlid A."/>
            <person name="Henrissat B."/>
            <person name="Grigoriev I.V."/>
            <person name="Hibbett D.S."/>
            <person name="Martin F."/>
        </authorList>
    </citation>
    <scope>NUCLEOTIDE SEQUENCE [LARGE SCALE GENOMIC DNA]</scope>
    <source>
        <strain evidence="6">MAFF 305830</strain>
    </source>
</reference>
<dbReference type="PRINTS" id="PR01415">
    <property type="entry name" value="ANKYRIN"/>
</dbReference>
<protein>
    <submittedName>
        <fullName evidence="5">Uncharacterized protein</fullName>
    </submittedName>
</protein>
<dbReference type="InterPro" id="IPR002110">
    <property type="entry name" value="Ankyrin_rpt"/>
</dbReference>
<keyword evidence="1" id="KW-0677">Repeat</keyword>
<dbReference type="Gene3D" id="3.40.50.300">
    <property type="entry name" value="P-loop containing nucleotide triphosphate hydrolases"/>
    <property type="match status" value="1"/>
</dbReference>
<dbReference type="InterPro" id="IPR027417">
    <property type="entry name" value="P-loop_NTPase"/>
</dbReference>
<gene>
    <name evidence="5" type="ORF">M408DRAFT_24174</name>
</gene>
<feature type="non-terminal residue" evidence="5">
    <location>
        <position position="692"/>
    </location>
</feature>
<dbReference type="HOGENOM" id="CLU_000288_34_23_1"/>
<reference evidence="5 6" key="1">
    <citation type="submission" date="2014-04" db="EMBL/GenBank/DDBJ databases">
        <authorList>
            <consortium name="DOE Joint Genome Institute"/>
            <person name="Kuo A."/>
            <person name="Zuccaro A."/>
            <person name="Kohler A."/>
            <person name="Nagy L.G."/>
            <person name="Floudas D."/>
            <person name="Copeland A."/>
            <person name="Barry K.W."/>
            <person name="Cichocki N."/>
            <person name="Veneault-Fourrey C."/>
            <person name="LaButti K."/>
            <person name="Lindquist E.A."/>
            <person name="Lipzen A."/>
            <person name="Lundell T."/>
            <person name="Morin E."/>
            <person name="Murat C."/>
            <person name="Sun H."/>
            <person name="Tunlid A."/>
            <person name="Henrissat B."/>
            <person name="Grigoriev I.V."/>
            <person name="Hibbett D.S."/>
            <person name="Martin F."/>
            <person name="Nordberg H.P."/>
            <person name="Cantor M.N."/>
            <person name="Hua S.X."/>
        </authorList>
    </citation>
    <scope>NUCLEOTIDE SEQUENCE [LARGE SCALE GENOMIC DNA]</scope>
    <source>
        <strain evidence="5 6">MAFF 305830</strain>
    </source>
</reference>
<feature type="repeat" description="ANK" evidence="2">
    <location>
        <begin position="611"/>
        <end position="643"/>
    </location>
</feature>
<evidence type="ECO:0000259" key="3">
    <source>
        <dbReference type="Pfam" id="PF22939"/>
    </source>
</evidence>
<evidence type="ECO:0000259" key="4">
    <source>
        <dbReference type="Pfam" id="PF24883"/>
    </source>
</evidence>
<dbReference type="Proteomes" id="UP000054097">
    <property type="component" value="Unassembled WGS sequence"/>
</dbReference>
<dbReference type="AlphaFoldDB" id="A0A0C3B6N2"/>
<dbReference type="Pfam" id="PF22939">
    <property type="entry name" value="WHD_GPIID"/>
    <property type="match status" value="1"/>
</dbReference>
<evidence type="ECO:0000313" key="6">
    <source>
        <dbReference type="Proteomes" id="UP000054097"/>
    </source>
</evidence>
<evidence type="ECO:0000256" key="2">
    <source>
        <dbReference type="PROSITE-ProRule" id="PRU00023"/>
    </source>
</evidence>
<dbReference type="SUPFAM" id="SSF48403">
    <property type="entry name" value="Ankyrin repeat"/>
    <property type="match status" value="1"/>
</dbReference>
<dbReference type="PANTHER" id="PTHR10039">
    <property type="entry name" value="AMELOGENIN"/>
    <property type="match status" value="1"/>
</dbReference>
<sequence length="692" mass="78164">MAEIIGIVSGVIAFVGAAQKALNALSDFRSATKEREDLLRHLFNVEVGLRKLEGVLDKVNPNDRDLDDIRRHLEGFKGTIKDLTERLEPSERTSRLDIRGRMKWTIKGKNQAKEDSAKIEEFEQLLGKWLSLDIWDKVRKQEENARDEQCQKILEWLSPLNFFARQDEIFSKRQPDTGTWLLENSDFKEWKSGEPKTFWCFGTPGKTVLASIVMDHLRTGFPKDVGLAVVYCNYKEREMQTPVNLLSSVLRQLYDRIPLSDGVRALYLKHTKRNTRPTLAEISEQLRTEITQFSKTFIIVDALDECPEENQHRESLFEQLQSFESMAHLMITSRPEISPTPKSVQLEIVASKEDINRYIDGRISKSSRLNGLLRRQEDRTRIKEAITQKADGMFLLAQIHMTTLATATSRKELLQLLESLSKDLDVAYEKTLERIDNQAIRDKALAWRILGWMSHSLRPMFVRELQEALATEPGATNIEEDALPDVNILASVCGGLVMFDPATNVVRLVHYTAQQYLEGLRERRFTGMQLEIARICLTHLSFTGLPDVDTLLRSGDRSLIAYAGEYGMIHARGNPENSLKTMILSLLGQNRKRKLIEGYAHIDISRMPHSDSLSPIHLAAYFGLSEIVSEIILGGENINSAGYLGPAINIACWKGFEPIVWLLLENGADVNAQGGGFGSALQAASSGGRDNV</sequence>
<feature type="domain" description="Nephrocystin 3-like N-terminal" evidence="4">
    <location>
        <begin position="176"/>
        <end position="334"/>
    </location>
</feature>
<dbReference type="Gene3D" id="1.25.40.20">
    <property type="entry name" value="Ankyrin repeat-containing domain"/>
    <property type="match status" value="1"/>
</dbReference>
<dbReference type="EMBL" id="KN824296">
    <property type="protein sequence ID" value="KIM27804.1"/>
    <property type="molecule type" value="Genomic_DNA"/>
</dbReference>
<name>A0A0C3B6N2_SERVB</name>
<keyword evidence="6" id="KW-1185">Reference proteome</keyword>
<accession>A0A0C3B6N2</accession>
<proteinExistence type="predicted"/>
<dbReference type="InterPro" id="IPR054471">
    <property type="entry name" value="GPIID_WHD"/>
</dbReference>
<dbReference type="InterPro" id="IPR056884">
    <property type="entry name" value="NPHP3-like_N"/>
</dbReference>
<keyword evidence="2" id="KW-0040">ANK repeat</keyword>
<dbReference type="STRING" id="933852.A0A0C3B6N2"/>
<feature type="domain" description="GPI inositol-deacylase winged helix" evidence="3">
    <location>
        <begin position="437"/>
        <end position="517"/>
    </location>
</feature>
<dbReference type="PROSITE" id="PS50088">
    <property type="entry name" value="ANK_REPEAT"/>
    <property type="match status" value="1"/>
</dbReference>
<dbReference type="PANTHER" id="PTHR10039:SF15">
    <property type="entry name" value="NACHT DOMAIN-CONTAINING PROTEIN"/>
    <property type="match status" value="1"/>
</dbReference>
<evidence type="ECO:0000313" key="5">
    <source>
        <dbReference type="EMBL" id="KIM27804.1"/>
    </source>
</evidence>
<organism evidence="5 6">
    <name type="scientific">Serendipita vermifera MAFF 305830</name>
    <dbReference type="NCBI Taxonomy" id="933852"/>
    <lineage>
        <taxon>Eukaryota</taxon>
        <taxon>Fungi</taxon>
        <taxon>Dikarya</taxon>
        <taxon>Basidiomycota</taxon>
        <taxon>Agaricomycotina</taxon>
        <taxon>Agaricomycetes</taxon>
        <taxon>Sebacinales</taxon>
        <taxon>Serendipitaceae</taxon>
        <taxon>Serendipita</taxon>
    </lineage>
</organism>
<dbReference type="InterPro" id="IPR036770">
    <property type="entry name" value="Ankyrin_rpt-contain_sf"/>
</dbReference>